<feature type="coiled-coil region" evidence="1">
    <location>
        <begin position="29"/>
        <end position="140"/>
    </location>
</feature>
<gene>
    <name evidence="3" type="ORF">ACFQDI_17840</name>
</gene>
<protein>
    <submittedName>
        <fullName evidence="3">Uncharacterized protein</fullName>
    </submittedName>
</protein>
<sequence>MKHLPFQVIVLAGLLTGSLKAAEEADPAMAVLKRMREQLRNVMVQQQKTEAERATLQAANLELEEKVKKQDAEFKKLAKSSNEQKDADAKSIAELKAKVMEQEREQARLQESLANWKAGHEKLKQAAMKVDAQRAELAARVILQDRKVADYQRKNDELYKIGSEILSRYEGFGLGTAIAAREPFTKNMRVKLETLVQDYGDKLVDNKIKPDEAPKGAAKATPKEDAAKVQAPAKR</sequence>
<feature type="region of interest" description="Disordered" evidence="2">
    <location>
        <begin position="206"/>
        <end position="235"/>
    </location>
</feature>
<dbReference type="Gene3D" id="1.10.287.1490">
    <property type="match status" value="1"/>
</dbReference>
<evidence type="ECO:0000313" key="4">
    <source>
        <dbReference type="Proteomes" id="UP001596052"/>
    </source>
</evidence>
<dbReference type="RefSeq" id="WP_377169278.1">
    <property type="nucleotide sequence ID" value="NZ_JBHSMQ010000007.1"/>
</dbReference>
<comment type="caution">
    <text evidence="3">The sequence shown here is derived from an EMBL/GenBank/DDBJ whole genome shotgun (WGS) entry which is preliminary data.</text>
</comment>
<keyword evidence="4" id="KW-1185">Reference proteome</keyword>
<organism evidence="3 4">
    <name type="scientific">Prosthecobacter fluviatilis</name>
    <dbReference type="NCBI Taxonomy" id="445931"/>
    <lineage>
        <taxon>Bacteria</taxon>
        <taxon>Pseudomonadati</taxon>
        <taxon>Verrucomicrobiota</taxon>
        <taxon>Verrucomicrobiia</taxon>
        <taxon>Verrucomicrobiales</taxon>
        <taxon>Verrucomicrobiaceae</taxon>
        <taxon>Prosthecobacter</taxon>
    </lineage>
</organism>
<dbReference type="EMBL" id="JBHSMQ010000007">
    <property type="protein sequence ID" value="MFC5456733.1"/>
    <property type="molecule type" value="Genomic_DNA"/>
</dbReference>
<keyword evidence="1" id="KW-0175">Coiled coil</keyword>
<accession>A0ABW0KTB5</accession>
<evidence type="ECO:0000256" key="1">
    <source>
        <dbReference type="SAM" id="Coils"/>
    </source>
</evidence>
<name>A0ABW0KTB5_9BACT</name>
<reference evidence="4" key="1">
    <citation type="journal article" date="2019" name="Int. J. Syst. Evol. Microbiol.">
        <title>The Global Catalogue of Microorganisms (GCM) 10K type strain sequencing project: providing services to taxonomists for standard genome sequencing and annotation.</title>
        <authorList>
            <consortium name="The Broad Institute Genomics Platform"/>
            <consortium name="The Broad Institute Genome Sequencing Center for Infectious Disease"/>
            <person name="Wu L."/>
            <person name="Ma J."/>
        </authorList>
    </citation>
    <scope>NUCLEOTIDE SEQUENCE [LARGE SCALE GENOMIC DNA]</scope>
    <source>
        <strain evidence="4">CGMCC 4.1469</strain>
    </source>
</reference>
<evidence type="ECO:0000313" key="3">
    <source>
        <dbReference type="EMBL" id="MFC5456733.1"/>
    </source>
</evidence>
<dbReference type="Proteomes" id="UP001596052">
    <property type="component" value="Unassembled WGS sequence"/>
</dbReference>
<evidence type="ECO:0000256" key="2">
    <source>
        <dbReference type="SAM" id="MobiDB-lite"/>
    </source>
</evidence>
<proteinExistence type="predicted"/>